<dbReference type="Gene3D" id="2.60.120.260">
    <property type="entry name" value="Galactose-binding domain-like"/>
    <property type="match status" value="2"/>
</dbReference>
<dbReference type="InterPro" id="IPR012938">
    <property type="entry name" value="Glc/Sorbosone_DH"/>
</dbReference>
<keyword evidence="7" id="KW-0333">Golgi apparatus</keyword>
<dbReference type="SUPFAM" id="SSF49299">
    <property type="entry name" value="PKD domain"/>
    <property type="match status" value="2"/>
</dbReference>
<dbReference type="InterPro" id="IPR011041">
    <property type="entry name" value="Quinoprot_gluc/sorb_DH_b-prop"/>
</dbReference>
<sequence>MPRRTPIALALALVLAAATVLAATPAQAASFAVLVFSKTAGFRHDSIPAGITAIQQLGAANDFSVTATEDAGAFTDANLAQYDAVVWLSTTGDVLDGNQQAAFERFIRAGGGYAGVHAAADTEYDWAWYGNLVGAYFNAHPANQTATVKVEDPAHPSTAGLPARWSRLDELYNYRTNPRATAHVLASLDETTYTPGTGAMGADHPITWCKAFDGGRSWYTGLGHTIESYSDPQFRAHLLGGIQTVTGAKSADCGASLTANFEKVALDTNTQNPMELAVAPDGRVFYIERDGRVQIIKPDTRTTVTAGTIPVFTGNEDGLLGITLDPGFATNRWLYVYYAPTTGATRNQVSRFTVNGDSLDLASERVVLQVPTQRNTCCHMGGSMTFDAAGNLYLATGDNTNPFESSGYAPIDERAGRQDFDSQRTSANTNDLRGKVLRIKPTTDGGYTVPSGNLFAPGTAQTRPEIFAMGFRNPFRIGIDSKTNTLYVADYGPDAGQANSERGPGNTVEWNIVGQPGNYGWPYCVGNNYAYREFTFPDGPAQAAYNCAAPVNNSPNNTGLTNLPAAIPATVDFDYDGNPRFPEIGGGGAPMGGPVYRFNAASASTRKWPAYYDGKALLGEWNQSKMYAMQVTPDGRSLVDINQLLTGMPLVRPMDMEFGADGALYLIEWGSGFGGNNDNSGVYRIDYRSTDVDLAPIAVAAGQPTSGAAPLTVQFSSAGSRDPAGQPITYAWAFGDGGTSTAANPSHTYTANGSFTAQLTVRDPGGKTAVANVPVVVGNTTPTVRLTSPPEGGFFDWGDQVPFTVSVTDPEDGTIACNRVTVRYLLGHDEHAHELQQVNGCSGSVQTTLATGHGTDANIFAVLEATYVDNGGLTGRAIIQLQPKRKQAEFFTATGRVAGSTGGGDPGVVREATGDSAGGFQNIGFIEDGDWWSFAPTNLTNITSIRLRGASGGPGGRVEIRAGSATGTLLATAAIPATGNWQGYTDVTVGVPANTATQPLFFVARPPTGTANGGGLFNINWVDFVGSGVGGTPTNRPPVVQTPIANPTSGPAPLQVTFTGSATDPDGDALTYRWDFGDGGTATTANATHTYATAGSFTARLTVTDARGASASGQVVITVTGSQAALSTNVHLFYYPWYGSPTVNGSYRHWQQGNHNPPNDIGADYYPTLGAYDSGDVNGAVNQHMQWVRRSGAGVIVYSWWGQGSYEDNLVTTVMNAAAAAGVKVAWHLEPYTGQTAASTVADINYINSRYGSHPAFYRAAEFGNKPAFYVFSSLNITDWTALDAVTGNNIVLAQTTDVSKIAHFSGLYTYDVIAGATAPGWESAGEYAKANNLIWSPSVGPGYLDDRAVPGNTTPTLARNNGATYDQEWTNALDPTKGGVPTWVSITSFNEWHEGSTIEPARSSPPAGLNYQSYVGAYGTSGAASETAYLDRTAFWAREFENRRNPTPPTVNLALNKPATADSQCAANEGAAKAVNGTVNGGNSDKWCSLGGSKWWQVDLQSTASVGRIVLRHAGAGGEQASYNTRDFDVQVSTDGTSWNTVAQVRGNTGNVSTHSFAARGARYVRVNVITPTQDGNQAARIYEVEVYTS</sequence>
<dbReference type="InterPro" id="IPR008979">
    <property type="entry name" value="Galactose-bd-like_sf"/>
</dbReference>
<keyword evidence="3 9" id="KW-0732">Signal</keyword>
<dbReference type="Pfam" id="PF07995">
    <property type="entry name" value="GSDH"/>
    <property type="match status" value="1"/>
</dbReference>
<keyword evidence="4" id="KW-0378">Hydrolase</keyword>
<dbReference type="PANTHER" id="PTHR40469">
    <property type="entry name" value="SECRETED GLYCOSYL HYDROLASE"/>
    <property type="match status" value="1"/>
</dbReference>
<feature type="signal peptide" evidence="9">
    <location>
        <begin position="1"/>
        <end position="28"/>
    </location>
</feature>
<dbReference type="Pfam" id="PF03422">
    <property type="entry name" value="CBM_6"/>
    <property type="match status" value="1"/>
</dbReference>
<evidence type="ECO:0000256" key="4">
    <source>
        <dbReference type="ARBA" id="ARBA00022801"/>
    </source>
</evidence>
<evidence type="ECO:0000259" key="12">
    <source>
        <dbReference type="PROSITE" id="PS51175"/>
    </source>
</evidence>
<feature type="domain" description="PKD" evidence="11">
    <location>
        <begin position="696"/>
        <end position="777"/>
    </location>
</feature>
<keyword evidence="14" id="KW-1185">Reference proteome</keyword>
<dbReference type="Gene3D" id="3.20.20.80">
    <property type="entry name" value="Glycosidases"/>
    <property type="match status" value="1"/>
</dbReference>
<protein>
    <submittedName>
        <fullName evidence="13">Glucose/arabinose dehydrogenase</fullName>
    </submittedName>
</protein>
<evidence type="ECO:0000313" key="13">
    <source>
        <dbReference type="EMBL" id="REF95876.1"/>
    </source>
</evidence>
<dbReference type="EMBL" id="QUMQ01000001">
    <property type="protein sequence ID" value="REF95876.1"/>
    <property type="molecule type" value="Genomic_DNA"/>
</dbReference>
<evidence type="ECO:0000256" key="5">
    <source>
        <dbReference type="ARBA" id="ARBA00022968"/>
    </source>
</evidence>
<evidence type="ECO:0000256" key="9">
    <source>
        <dbReference type="SAM" id="SignalP"/>
    </source>
</evidence>
<dbReference type="Pfam" id="PF16317">
    <property type="entry name" value="Glyco_hydro_99"/>
    <property type="match status" value="1"/>
</dbReference>
<dbReference type="OrthoDB" id="5522149at2"/>
<dbReference type="GO" id="GO:0005975">
    <property type="term" value="P:carbohydrate metabolic process"/>
    <property type="evidence" value="ECO:0007669"/>
    <property type="project" value="UniProtKB-ARBA"/>
</dbReference>
<evidence type="ECO:0000256" key="8">
    <source>
        <dbReference type="ARBA" id="ARBA00023136"/>
    </source>
</evidence>
<dbReference type="SUPFAM" id="SSF52317">
    <property type="entry name" value="Class I glutamine amidotransferase-like"/>
    <property type="match status" value="1"/>
</dbReference>
<evidence type="ECO:0000256" key="6">
    <source>
        <dbReference type="ARBA" id="ARBA00022989"/>
    </source>
</evidence>
<dbReference type="InterPro" id="IPR000421">
    <property type="entry name" value="FA58C"/>
</dbReference>
<dbReference type="Pfam" id="PF18911">
    <property type="entry name" value="PKD_4"/>
    <property type="match status" value="2"/>
</dbReference>
<dbReference type="Gene3D" id="3.40.50.880">
    <property type="match status" value="1"/>
</dbReference>
<dbReference type="InterPro" id="IPR026071">
    <property type="entry name" value="Glyco_Hydrolase_99"/>
</dbReference>
<organism evidence="13 14">
    <name type="scientific">Asanoa ferruginea</name>
    <dbReference type="NCBI Taxonomy" id="53367"/>
    <lineage>
        <taxon>Bacteria</taxon>
        <taxon>Bacillati</taxon>
        <taxon>Actinomycetota</taxon>
        <taxon>Actinomycetes</taxon>
        <taxon>Micromonosporales</taxon>
        <taxon>Micromonosporaceae</taxon>
        <taxon>Asanoa</taxon>
    </lineage>
</organism>
<evidence type="ECO:0000256" key="1">
    <source>
        <dbReference type="ARBA" id="ARBA00004323"/>
    </source>
</evidence>
<dbReference type="SMART" id="SM00231">
    <property type="entry name" value="FA58C"/>
    <property type="match status" value="1"/>
</dbReference>
<evidence type="ECO:0000256" key="7">
    <source>
        <dbReference type="ARBA" id="ARBA00023034"/>
    </source>
</evidence>
<dbReference type="InterPro" id="IPR029062">
    <property type="entry name" value="Class_I_gatase-like"/>
</dbReference>
<dbReference type="InterPro" id="IPR006584">
    <property type="entry name" value="Cellulose-bd_IV"/>
</dbReference>
<keyword evidence="5" id="KW-0735">Signal-anchor</keyword>
<dbReference type="SUPFAM" id="SSF49785">
    <property type="entry name" value="Galactose-binding domain-like"/>
    <property type="match status" value="2"/>
</dbReference>
<dbReference type="PANTHER" id="PTHR40469:SF2">
    <property type="entry name" value="GALACTOSE-BINDING DOMAIN-LIKE SUPERFAMILY PROTEIN"/>
    <property type="match status" value="1"/>
</dbReference>
<dbReference type="InterPro" id="IPR022409">
    <property type="entry name" value="PKD/Chitinase_dom"/>
</dbReference>
<dbReference type="GO" id="GO:0030246">
    <property type="term" value="F:carbohydrate binding"/>
    <property type="evidence" value="ECO:0007669"/>
    <property type="project" value="InterPro"/>
</dbReference>
<dbReference type="Pfam" id="PF00754">
    <property type="entry name" value="F5_F8_type_C"/>
    <property type="match status" value="1"/>
</dbReference>
<dbReference type="InterPro" id="IPR029010">
    <property type="entry name" value="ThuA-like"/>
</dbReference>
<dbReference type="Pfam" id="PF06283">
    <property type="entry name" value="ThuA"/>
    <property type="match status" value="1"/>
</dbReference>
<feature type="chain" id="PRO_5017628296" evidence="9">
    <location>
        <begin position="29"/>
        <end position="1591"/>
    </location>
</feature>
<dbReference type="CDD" id="cd11574">
    <property type="entry name" value="GH99"/>
    <property type="match status" value="1"/>
</dbReference>
<dbReference type="InterPro" id="IPR013783">
    <property type="entry name" value="Ig-like_fold"/>
</dbReference>
<comment type="caution">
    <text evidence="13">The sequence shown here is derived from an EMBL/GenBank/DDBJ whole genome shotgun (WGS) entry which is preliminary data.</text>
</comment>
<name>A0A3D9ZEN3_9ACTN</name>
<dbReference type="PROSITE" id="PS50093">
    <property type="entry name" value="PKD"/>
    <property type="match status" value="2"/>
</dbReference>
<reference evidence="13 14" key="1">
    <citation type="submission" date="2018-08" db="EMBL/GenBank/DDBJ databases">
        <title>Sequencing the genomes of 1000 actinobacteria strains.</title>
        <authorList>
            <person name="Klenk H.-P."/>
        </authorList>
    </citation>
    <scope>NUCLEOTIDE SEQUENCE [LARGE SCALE GENOMIC DNA]</scope>
    <source>
        <strain evidence="13 14">DSM 44099</strain>
    </source>
</reference>
<dbReference type="InterPro" id="IPR000601">
    <property type="entry name" value="PKD_dom"/>
</dbReference>
<evidence type="ECO:0000259" key="10">
    <source>
        <dbReference type="PROSITE" id="PS50022"/>
    </source>
</evidence>
<proteinExistence type="predicted"/>
<gene>
    <name evidence="13" type="ORF">DFJ67_1839</name>
</gene>
<dbReference type="Gene3D" id="2.60.40.10">
    <property type="entry name" value="Immunoglobulins"/>
    <property type="match status" value="2"/>
</dbReference>
<comment type="subcellular location">
    <subcellularLocation>
        <location evidence="1">Golgi apparatus membrane</location>
        <topology evidence="1">Single-pass type II membrane protein</topology>
    </subcellularLocation>
</comment>
<dbReference type="CDD" id="cd04084">
    <property type="entry name" value="CBM6_xylanase-like"/>
    <property type="match status" value="1"/>
</dbReference>
<keyword evidence="8" id="KW-0472">Membrane</keyword>
<evidence type="ECO:0000256" key="2">
    <source>
        <dbReference type="ARBA" id="ARBA00022692"/>
    </source>
</evidence>
<keyword evidence="2" id="KW-0812">Transmembrane</keyword>
<dbReference type="InterPro" id="IPR005084">
    <property type="entry name" value="CBM6"/>
</dbReference>
<keyword evidence="6" id="KW-1133">Transmembrane helix</keyword>
<dbReference type="CDD" id="cd00146">
    <property type="entry name" value="PKD"/>
    <property type="match status" value="2"/>
</dbReference>
<dbReference type="InterPro" id="IPR035986">
    <property type="entry name" value="PKD_dom_sf"/>
</dbReference>
<dbReference type="PROSITE" id="PS50022">
    <property type="entry name" value="FA58C_3"/>
    <property type="match status" value="1"/>
</dbReference>
<evidence type="ECO:0000259" key="11">
    <source>
        <dbReference type="PROSITE" id="PS50093"/>
    </source>
</evidence>
<feature type="domain" description="F5/8 type C" evidence="10">
    <location>
        <begin position="1447"/>
        <end position="1591"/>
    </location>
</feature>
<dbReference type="Gene3D" id="2.120.10.30">
    <property type="entry name" value="TolB, C-terminal domain"/>
    <property type="match status" value="1"/>
</dbReference>
<dbReference type="SMART" id="SM00606">
    <property type="entry name" value="CBD_IV"/>
    <property type="match status" value="1"/>
</dbReference>
<dbReference type="SMART" id="SM00089">
    <property type="entry name" value="PKD"/>
    <property type="match status" value="2"/>
</dbReference>
<dbReference type="SUPFAM" id="SSF50952">
    <property type="entry name" value="Soluble quinoprotein glucose dehydrogenase"/>
    <property type="match status" value="1"/>
</dbReference>
<feature type="domain" description="CBM6" evidence="12">
    <location>
        <begin position="884"/>
        <end position="1025"/>
    </location>
</feature>
<dbReference type="PROSITE" id="PS51175">
    <property type="entry name" value="CBM6"/>
    <property type="match status" value="1"/>
</dbReference>
<dbReference type="Proteomes" id="UP000256913">
    <property type="component" value="Unassembled WGS sequence"/>
</dbReference>
<feature type="domain" description="PKD" evidence="11">
    <location>
        <begin position="1039"/>
        <end position="1124"/>
    </location>
</feature>
<evidence type="ECO:0000313" key="14">
    <source>
        <dbReference type="Proteomes" id="UP000256913"/>
    </source>
</evidence>
<accession>A0A3D9ZEN3</accession>
<evidence type="ECO:0000256" key="3">
    <source>
        <dbReference type="ARBA" id="ARBA00022729"/>
    </source>
</evidence>
<dbReference type="InterPro" id="IPR011042">
    <property type="entry name" value="6-blade_b-propeller_TolB-like"/>
</dbReference>
<dbReference type="GO" id="GO:0016798">
    <property type="term" value="F:hydrolase activity, acting on glycosyl bonds"/>
    <property type="evidence" value="ECO:0007669"/>
    <property type="project" value="InterPro"/>
</dbReference>
<dbReference type="RefSeq" id="WP_116067488.1">
    <property type="nucleotide sequence ID" value="NZ_BONB01000116.1"/>
</dbReference>